<feature type="region of interest" description="Disordered" evidence="3">
    <location>
        <begin position="28"/>
        <end position="82"/>
    </location>
</feature>
<accession>A0A1E7EQI6</accession>
<dbReference type="PROSITE" id="PS51017">
    <property type="entry name" value="CCT"/>
    <property type="match status" value="1"/>
</dbReference>
<gene>
    <name evidence="5" type="ORF">FRACYDRAFT_250436</name>
</gene>
<dbReference type="InParanoid" id="A0A1E7EQI6"/>
<feature type="compositionally biased region" description="Low complexity" evidence="3">
    <location>
        <begin position="29"/>
        <end position="59"/>
    </location>
</feature>
<protein>
    <recommendedName>
        <fullName evidence="4">CCT domain-containing protein</fullName>
    </recommendedName>
</protein>
<evidence type="ECO:0000256" key="2">
    <source>
        <dbReference type="ARBA" id="ARBA00023242"/>
    </source>
</evidence>
<dbReference type="OrthoDB" id="153872at2759"/>
<evidence type="ECO:0000313" key="6">
    <source>
        <dbReference type="Proteomes" id="UP000095751"/>
    </source>
</evidence>
<dbReference type="Pfam" id="PF06203">
    <property type="entry name" value="CCT"/>
    <property type="match status" value="1"/>
</dbReference>
<name>A0A1E7EQI6_9STRA</name>
<dbReference type="AlphaFoldDB" id="A0A1E7EQI6"/>
<evidence type="ECO:0000256" key="3">
    <source>
        <dbReference type="SAM" id="MobiDB-lite"/>
    </source>
</evidence>
<organism evidence="5 6">
    <name type="scientific">Fragilariopsis cylindrus CCMP1102</name>
    <dbReference type="NCBI Taxonomy" id="635003"/>
    <lineage>
        <taxon>Eukaryota</taxon>
        <taxon>Sar</taxon>
        <taxon>Stramenopiles</taxon>
        <taxon>Ochrophyta</taxon>
        <taxon>Bacillariophyta</taxon>
        <taxon>Bacillariophyceae</taxon>
        <taxon>Bacillariophycidae</taxon>
        <taxon>Bacillariales</taxon>
        <taxon>Bacillariaceae</taxon>
        <taxon>Fragilariopsis</taxon>
    </lineage>
</organism>
<proteinExistence type="predicted"/>
<keyword evidence="2" id="KW-0539">Nucleus</keyword>
<dbReference type="PANTHER" id="PTHR31874:SF1">
    <property type="entry name" value="ZINC FINGER PROTEIN CONSTANS-LIKE 6"/>
    <property type="match status" value="1"/>
</dbReference>
<feature type="compositionally biased region" description="Low complexity" evidence="3">
    <location>
        <begin position="67"/>
        <end position="80"/>
    </location>
</feature>
<keyword evidence="6" id="KW-1185">Reference proteome</keyword>
<dbReference type="KEGG" id="fcy:FRACYDRAFT_250436"/>
<feature type="region of interest" description="Disordered" evidence="3">
    <location>
        <begin position="419"/>
        <end position="517"/>
    </location>
</feature>
<feature type="compositionally biased region" description="Low complexity" evidence="3">
    <location>
        <begin position="119"/>
        <end position="128"/>
    </location>
</feature>
<feature type="domain" description="CCT" evidence="4">
    <location>
        <begin position="380"/>
        <end position="422"/>
    </location>
</feature>
<dbReference type="PANTHER" id="PTHR31874">
    <property type="entry name" value="CCT MOTIF FAMILY PROTEIN, EXPRESSED"/>
    <property type="match status" value="1"/>
</dbReference>
<dbReference type="EMBL" id="KV784383">
    <property type="protein sequence ID" value="OEU07813.1"/>
    <property type="molecule type" value="Genomic_DNA"/>
</dbReference>
<dbReference type="InterPro" id="IPR052453">
    <property type="entry name" value="CONSTANS-like_ZF"/>
</dbReference>
<feature type="region of interest" description="Disordered" evidence="3">
    <location>
        <begin position="241"/>
        <end position="277"/>
    </location>
</feature>
<reference evidence="5 6" key="1">
    <citation type="submission" date="2016-09" db="EMBL/GenBank/DDBJ databases">
        <title>Extensive genetic diversity and differential bi-allelic expression allows diatom success in the polar Southern Ocean.</title>
        <authorList>
            <consortium name="DOE Joint Genome Institute"/>
            <person name="Mock T."/>
            <person name="Otillar R.P."/>
            <person name="Strauss J."/>
            <person name="Dupont C."/>
            <person name="Frickenhaus S."/>
            <person name="Maumus F."/>
            <person name="Mcmullan M."/>
            <person name="Sanges R."/>
            <person name="Schmutz J."/>
            <person name="Toseland A."/>
            <person name="Valas R."/>
            <person name="Veluchamy A."/>
            <person name="Ward B.J."/>
            <person name="Allen A."/>
            <person name="Barry K."/>
            <person name="Falciatore A."/>
            <person name="Ferrante M."/>
            <person name="Fortunato A.E."/>
            <person name="Gloeckner G."/>
            <person name="Gruber A."/>
            <person name="Hipkin R."/>
            <person name="Janech M."/>
            <person name="Kroth P."/>
            <person name="Leese F."/>
            <person name="Lindquist E."/>
            <person name="Lyon B.R."/>
            <person name="Martin J."/>
            <person name="Mayer C."/>
            <person name="Parker M."/>
            <person name="Quesneville H."/>
            <person name="Raymond J."/>
            <person name="Uhlig C."/>
            <person name="Valentin K.U."/>
            <person name="Worden A.Z."/>
            <person name="Armbrust E.V."/>
            <person name="Bowler C."/>
            <person name="Green B."/>
            <person name="Moulton V."/>
            <person name="Van Oosterhout C."/>
            <person name="Grigoriev I."/>
        </authorList>
    </citation>
    <scope>NUCLEOTIDE SEQUENCE [LARGE SCALE GENOMIC DNA]</scope>
    <source>
        <strain evidence="5 6">CCMP1102</strain>
    </source>
</reference>
<feature type="region of interest" description="Disordered" evidence="3">
    <location>
        <begin position="108"/>
        <end position="129"/>
    </location>
</feature>
<evidence type="ECO:0000259" key="4">
    <source>
        <dbReference type="PROSITE" id="PS51017"/>
    </source>
</evidence>
<feature type="compositionally biased region" description="Low complexity" evidence="3">
    <location>
        <begin position="241"/>
        <end position="255"/>
    </location>
</feature>
<dbReference type="InterPro" id="IPR010402">
    <property type="entry name" value="CCT_domain"/>
</dbReference>
<evidence type="ECO:0000256" key="1">
    <source>
        <dbReference type="ARBA" id="ARBA00004123"/>
    </source>
</evidence>
<feature type="compositionally biased region" description="Acidic residues" evidence="3">
    <location>
        <begin position="476"/>
        <end position="495"/>
    </location>
</feature>
<sequence length="517" mass="56246">MLNDMPVPQTKKQPSIIDLANATYSMTASSSSSSQQSLLLQRQQNNTSSNGSGSSSKGRSIVKNGNSNSRLFSSISSTTTKNSLDDRLDAARAMLGISPCSVIDESVTTIMGGRGGPGNNNNNNNNSNKTSLLQQEDQIVEQEASVLITTTTSDDPNSSGRRSRSNSAGLDALAFYATREQEATITSTTMTMPSILLEGNSDLDGSDFGRFIGSHNSDNLISSSSSHNNNNNNEAATAATATTTVVAPPHPVTSSSDDDSEIMPPPPPRTTYNINTNNNTRMSRRRSVSNPEIMDKWETKRLRLVLPASILEEEIAEATAAILKNLDHDQLLRRARSRLLEDLSIAGGEKGVLTLPHSLKKYKEIYNKNGRIGIYTPGERAAIIARFQKKRKSRMWKKKIRYNCRKNLADRRLRIKGRFVKRSSPSSLSKKNTATTTTNATAKEENTGTTTVATATTTDAGTSTSAGAGAIQSIPEETEFIENDENDVEMPDVTDPDAGFCPTDEQPYRRTRRHTIT</sequence>
<dbReference type="GO" id="GO:0005634">
    <property type="term" value="C:nucleus"/>
    <property type="evidence" value="ECO:0007669"/>
    <property type="project" value="UniProtKB-SubCell"/>
</dbReference>
<feature type="compositionally biased region" description="Low complexity" evidence="3">
    <location>
        <begin position="430"/>
        <end position="470"/>
    </location>
</feature>
<evidence type="ECO:0000313" key="5">
    <source>
        <dbReference type="EMBL" id="OEU07813.1"/>
    </source>
</evidence>
<comment type="subcellular location">
    <subcellularLocation>
        <location evidence="1">Nucleus</location>
    </subcellularLocation>
</comment>
<dbReference type="Proteomes" id="UP000095751">
    <property type="component" value="Unassembled WGS sequence"/>
</dbReference>